<evidence type="ECO:0000313" key="2">
    <source>
        <dbReference type="Proteomes" id="UP001165960"/>
    </source>
</evidence>
<keyword evidence="2" id="KW-1185">Reference proteome</keyword>
<protein>
    <submittedName>
        <fullName evidence="1">Uncharacterized protein</fullName>
    </submittedName>
</protein>
<reference evidence="1" key="1">
    <citation type="submission" date="2022-04" db="EMBL/GenBank/DDBJ databases">
        <title>Genome of the entomopathogenic fungus Entomophthora muscae.</title>
        <authorList>
            <person name="Elya C."/>
            <person name="Lovett B.R."/>
            <person name="Lee E."/>
            <person name="Macias A.M."/>
            <person name="Hajek A.E."/>
            <person name="De Bivort B.L."/>
            <person name="Kasson M.T."/>
            <person name="De Fine Licht H.H."/>
            <person name="Stajich J.E."/>
        </authorList>
    </citation>
    <scope>NUCLEOTIDE SEQUENCE</scope>
    <source>
        <strain evidence="1">Berkeley</strain>
    </source>
</reference>
<accession>A0ACC2TXX3</accession>
<proteinExistence type="predicted"/>
<dbReference type="Proteomes" id="UP001165960">
    <property type="component" value="Unassembled WGS sequence"/>
</dbReference>
<sequence length="239" mass="27342">MKFYLTLLLTFLVEAQIFETDKQVVQRVCKGNPSVITVDNRLRPTWEKRVSPFSKKQNVDECRKQATTKVFTTLTLTPSSAAGSPSALIVNTKKETSVFKVKDYFVEESNFYDGVSLDITQLDKEDVGRLAESIPTEKTIALVYDLERWESITEEVKKIKARIDHVVLRVDKSNYVEGMILKVVESYPSTIFSVMGIDKDRFEKLQAEIYTKYPSKELLYSGVVAKEKLFSYFKTDASI</sequence>
<name>A0ACC2TXX3_9FUNG</name>
<dbReference type="EMBL" id="QTSX02001751">
    <property type="protein sequence ID" value="KAJ9079385.1"/>
    <property type="molecule type" value="Genomic_DNA"/>
</dbReference>
<gene>
    <name evidence="1" type="ORF">DSO57_1035940</name>
</gene>
<comment type="caution">
    <text evidence="1">The sequence shown here is derived from an EMBL/GenBank/DDBJ whole genome shotgun (WGS) entry which is preliminary data.</text>
</comment>
<evidence type="ECO:0000313" key="1">
    <source>
        <dbReference type="EMBL" id="KAJ9079385.1"/>
    </source>
</evidence>
<organism evidence="1 2">
    <name type="scientific">Entomophthora muscae</name>
    <dbReference type="NCBI Taxonomy" id="34485"/>
    <lineage>
        <taxon>Eukaryota</taxon>
        <taxon>Fungi</taxon>
        <taxon>Fungi incertae sedis</taxon>
        <taxon>Zoopagomycota</taxon>
        <taxon>Entomophthoromycotina</taxon>
        <taxon>Entomophthoromycetes</taxon>
        <taxon>Entomophthorales</taxon>
        <taxon>Entomophthoraceae</taxon>
        <taxon>Entomophthora</taxon>
    </lineage>
</organism>